<accession>A0ABX2RAU0</accession>
<keyword evidence="3" id="KW-1185">Reference proteome</keyword>
<feature type="domain" description="Metallo-beta-lactamase" evidence="1">
    <location>
        <begin position="24"/>
        <end position="229"/>
    </location>
</feature>
<organism evidence="2 3">
    <name type="scientific">Carboxydothermus ferrireducens DSM 11255</name>
    <dbReference type="NCBI Taxonomy" id="1119529"/>
    <lineage>
        <taxon>Bacteria</taxon>
        <taxon>Bacillati</taxon>
        <taxon>Bacillota</taxon>
        <taxon>Clostridia</taxon>
        <taxon>Thermoanaerobacterales</taxon>
        <taxon>Thermoanaerobacteraceae</taxon>
        <taxon>Carboxydothermus</taxon>
    </lineage>
</organism>
<dbReference type="CDD" id="cd07726">
    <property type="entry name" value="ST1585-like_MBL-fold"/>
    <property type="match status" value="1"/>
</dbReference>
<dbReference type="Gene3D" id="3.60.15.10">
    <property type="entry name" value="Ribonuclease Z/Hydroxyacylglutathione hydrolase-like"/>
    <property type="match status" value="1"/>
</dbReference>
<dbReference type="InterPro" id="IPR001279">
    <property type="entry name" value="Metallo-B-lactamas"/>
</dbReference>
<sequence>MAVIYKAGDNIWQVDLFEQGIAGRTSCFIVAGKEKVALVETGPTPSTKYILEALEVLGIDRERISYVFVTHIHLDHAGGAGNLLRYLPRAYLAVHPRGARHMISPEKLEAAAKAIYGERFLPFFEKIIPAPAERVLETADGQEFDLGGRVLTVYHTSGHARHHQVITDSLTRGLFSGDMAGVLNNIIKNRYGKVFVYPSTPATEFEPEKMILELKRFLKLGLERIYYTHFGVVENPGEIFHYLIREVEEYERLGREILAQNLGIKEMRQALTYRVYLEAAKKGVFLDDDIKNSFELDLELNAAGILHYLTK</sequence>
<name>A0ABX2RAU0_9THEO</name>
<protein>
    <submittedName>
        <fullName evidence="2">Glyoxylase-like metal-dependent hydrolase (Beta-lactamase superfamily II)</fullName>
    </submittedName>
</protein>
<reference evidence="2 3" key="1">
    <citation type="submission" date="2020-07" db="EMBL/GenBank/DDBJ databases">
        <title>Genomic Encyclopedia of Type Strains, Phase III (KMG-III): the genomes of soil and plant-associated and newly described type strains.</title>
        <authorList>
            <person name="Whitman W."/>
        </authorList>
    </citation>
    <scope>NUCLEOTIDE SEQUENCE [LARGE SCALE GENOMIC DNA]</scope>
    <source>
        <strain evidence="2 3">DSM 11255</strain>
    </source>
</reference>
<evidence type="ECO:0000313" key="2">
    <source>
        <dbReference type="EMBL" id="NYE57251.1"/>
    </source>
</evidence>
<dbReference type="RefSeq" id="WP_028051543.1">
    <property type="nucleotide sequence ID" value="NZ_ATYG01000002.1"/>
</dbReference>
<dbReference type="Pfam" id="PF00753">
    <property type="entry name" value="Lactamase_B"/>
    <property type="match status" value="1"/>
</dbReference>
<dbReference type="InterPro" id="IPR050855">
    <property type="entry name" value="NDM-1-like"/>
</dbReference>
<dbReference type="InterPro" id="IPR036866">
    <property type="entry name" value="RibonucZ/Hydroxyglut_hydro"/>
</dbReference>
<dbReference type="PANTHER" id="PTHR42951:SF22">
    <property type="entry name" value="METALLO BETA-LACTAMASE SUPERFAMILY LIPOPROTEIN"/>
    <property type="match status" value="1"/>
</dbReference>
<evidence type="ECO:0000313" key="3">
    <source>
        <dbReference type="Proteomes" id="UP000604066"/>
    </source>
</evidence>
<evidence type="ECO:0000259" key="1">
    <source>
        <dbReference type="SMART" id="SM00849"/>
    </source>
</evidence>
<comment type="caution">
    <text evidence="2">The sequence shown here is derived from an EMBL/GenBank/DDBJ whole genome shotgun (WGS) entry which is preliminary data.</text>
</comment>
<dbReference type="EMBL" id="JACCBS010000002">
    <property type="protein sequence ID" value="NYE57251.1"/>
    <property type="molecule type" value="Genomic_DNA"/>
</dbReference>
<proteinExistence type="predicted"/>
<gene>
    <name evidence="2" type="ORF">HDG70_000966</name>
</gene>
<dbReference type="InterPro" id="IPR037482">
    <property type="entry name" value="ST1585_MBL-fold"/>
</dbReference>
<dbReference type="PANTHER" id="PTHR42951">
    <property type="entry name" value="METALLO-BETA-LACTAMASE DOMAIN-CONTAINING"/>
    <property type="match status" value="1"/>
</dbReference>
<dbReference type="SMART" id="SM00849">
    <property type="entry name" value="Lactamase_B"/>
    <property type="match status" value="1"/>
</dbReference>
<dbReference type="SUPFAM" id="SSF56281">
    <property type="entry name" value="Metallo-hydrolase/oxidoreductase"/>
    <property type="match status" value="1"/>
</dbReference>
<dbReference type="Proteomes" id="UP000604066">
    <property type="component" value="Unassembled WGS sequence"/>
</dbReference>